<proteinExistence type="predicted"/>
<feature type="domain" description="Fumarylacetoacetase-like C-terminal" evidence="2">
    <location>
        <begin position="13"/>
        <end position="195"/>
    </location>
</feature>
<dbReference type="InterPro" id="IPR011234">
    <property type="entry name" value="Fumarylacetoacetase-like_C"/>
</dbReference>
<dbReference type="Proteomes" id="UP000254968">
    <property type="component" value="Unassembled WGS sequence"/>
</dbReference>
<keyword evidence="4" id="KW-1185">Reference proteome</keyword>
<evidence type="ECO:0000256" key="1">
    <source>
        <dbReference type="ARBA" id="ARBA00022723"/>
    </source>
</evidence>
<evidence type="ECO:0000313" key="4">
    <source>
        <dbReference type="Proteomes" id="UP000254968"/>
    </source>
</evidence>
<dbReference type="PANTHER" id="PTHR11820">
    <property type="entry name" value="ACYLPYRUVASE"/>
    <property type="match status" value="1"/>
</dbReference>
<dbReference type="GO" id="GO:0018773">
    <property type="term" value="F:acetylpyruvate hydrolase activity"/>
    <property type="evidence" value="ECO:0007669"/>
    <property type="project" value="TreeGrafter"/>
</dbReference>
<reference evidence="3 4" key="1">
    <citation type="submission" date="2018-06" db="EMBL/GenBank/DDBJ databases">
        <authorList>
            <consortium name="Pathogen Informatics"/>
            <person name="Doyle S."/>
        </authorList>
    </citation>
    <scope>NUCLEOTIDE SEQUENCE [LARGE SCALE GENOMIC DNA]</scope>
    <source>
        <strain evidence="3 4">NCTC13315</strain>
    </source>
</reference>
<keyword evidence="1" id="KW-0479">Metal-binding</keyword>
<protein>
    <submittedName>
        <fullName evidence="3">2-keto-4-pentenoate hydratase/2-oxohepta-3-ene-1,7-dioic acid hydratase (Catechol pathway)</fullName>
    </submittedName>
</protein>
<evidence type="ECO:0000259" key="2">
    <source>
        <dbReference type="Pfam" id="PF01557"/>
    </source>
</evidence>
<evidence type="ECO:0000313" key="3">
    <source>
        <dbReference type="EMBL" id="STX55646.1"/>
    </source>
</evidence>
<dbReference type="AlphaFoldDB" id="A0A378JPW4"/>
<dbReference type="Pfam" id="PF01557">
    <property type="entry name" value="FAA_hydrolase"/>
    <property type="match status" value="1"/>
</dbReference>
<dbReference type="RefSeq" id="WP_115304263.1">
    <property type="nucleotide sequence ID" value="NZ_CAAAHO010000012.1"/>
</dbReference>
<dbReference type="Gene3D" id="3.90.850.10">
    <property type="entry name" value="Fumarylacetoacetase-like, C-terminal domain"/>
    <property type="match status" value="1"/>
</dbReference>
<dbReference type="GO" id="GO:0046872">
    <property type="term" value="F:metal ion binding"/>
    <property type="evidence" value="ECO:0007669"/>
    <property type="project" value="UniProtKB-KW"/>
</dbReference>
<organism evidence="3 4">
    <name type="scientific">Legionella beliardensis</name>
    <dbReference type="NCBI Taxonomy" id="91822"/>
    <lineage>
        <taxon>Bacteria</taxon>
        <taxon>Pseudomonadati</taxon>
        <taxon>Pseudomonadota</taxon>
        <taxon>Gammaproteobacteria</taxon>
        <taxon>Legionellales</taxon>
        <taxon>Legionellaceae</taxon>
        <taxon>Legionella</taxon>
    </lineage>
</organism>
<gene>
    <name evidence="3" type="primary">ycgM</name>
    <name evidence="3" type="ORF">NCTC13315_03017</name>
</gene>
<sequence>MQTISKKLMSIDKIICVGKNYLDHAKELGDEVPKKPVLFLKPASVLRQISCWGEQLQATFPADPEVQPECEIVLRIAHDGYKMTIEDTREAIADITLGLDMTLRTRQTNLKRKGYPWTTSKVFKDAAILGPWIAYEHFSDYMEAEFQLHLDGILRQQAKGIDMMMYPEDLLVYISNFFPLKAGDIIYTGTPAGVTSISENTIAKLCWNNYFYTVKWR</sequence>
<dbReference type="SUPFAM" id="SSF56529">
    <property type="entry name" value="FAH"/>
    <property type="match status" value="1"/>
</dbReference>
<name>A0A378JPW4_9GAMM</name>
<accession>A0A378JPW4</accession>
<dbReference type="EMBL" id="UGNV01000004">
    <property type="protein sequence ID" value="STX55646.1"/>
    <property type="molecule type" value="Genomic_DNA"/>
</dbReference>
<dbReference type="InterPro" id="IPR036663">
    <property type="entry name" value="Fumarylacetoacetase_C_sf"/>
</dbReference>
<dbReference type="PANTHER" id="PTHR11820:SF7">
    <property type="entry name" value="ACYLPYRUVASE FAHD1, MITOCHONDRIAL"/>
    <property type="match status" value="1"/>
</dbReference>